<accession>A0ABX1APQ7</accession>
<feature type="domain" description="Acyl-CoA dehydrogenase/oxidase N-terminal" evidence="2">
    <location>
        <begin position="18"/>
        <end position="114"/>
    </location>
</feature>
<dbReference type="Proteomes" id="UP000746503">
    <property type="component" value="Unassembled WGS sequence"/>
</dbReference>
<evidence type="ECO:0000259" key="2">
    <source>
        <dbReference type="Pfam" id="PF02771"/>
    </source>
</evidence>
<protein>
    <submittedName>
        <fullName evidence="4">Acyl-CoA dehydrogenase</fullName>
    </submittedName>
</protein>
<dbReference type="Gene3D" id="1.20.140.10">
    <property type="entry name" value="Butyryl-CoA Dehydrogenase, subunit A, domain 3"/>
    <property type="match status" value="1"/>
</dbReference>
<evidence type="ECO:0000313" key="5">
    <source>
        <dbReference type="Proteomes" id="UP000746503"/>
    </source>
</evidence>
<dbReference type="RefSeq" id="WP_167932782.1">
    <property type="nucleotide sequence ID" value="NZ_JAAVJB010000042.1"/>
</dbReference>
<reference evidence="4 5" key="1">
    <citation type="submission" date="2020-03" db="EMBL/GenBank/DDBJ databases">
        <title>Draft genome of Streptomyces sp. ventii, isolated from the Axial Seamount in the Pacific Ocean, and resequencing of the two type strains Streptomyces lonarensis strain NCL 716 and Streptomyces bohaiensis strain 11A07.</title>
        <authorList>
            <person name="Loughran R.M."/>
            <person name="Pfannmuller K.M."/>
            <person name="Wasson B.J."/>
            <person name="Deadmond M.C."/>
            <person name="Paddock B.E."/>
            <person name="Koyack M.J."/>
            <person name="Gallegos D.A."/>
            <person name="Mitchell E.A."/>
            <person name="Ushijima B."/>
            <person name="Saw J.H."/>
            <person name="Mcphail K.L."/>
            <person name="Videau P."/>
        </authorList>
    </citation>
    <scope>NUCLEOTIDE SEQUENCE [LARGE SCALE GENOMIC DNA]</scope>
    <source>
        <strain evidence="5">5675061</strain>
    </source>
</reference>
<dbReference type="InterPro" id="IPR009100">
    <property type="entry name" value="AcylCoA_DH/oxidase_NM_dom_sf"/>
</dbReference>
<organism evidence="4 5">
    <name type="scientific">Streptomyces spiramenti</name>
    <dbReference type="NCBI Taxonomy" id="2720606"/>
    <lineage>
        <taxon>Bacteria</taxon>
        <taxon>Bacillati</taxon>
        <taxon>Actinomycetota</taxon>
        <taxon>Actinomycetes</taxon>
        <taxon>Kitasatosporales</taxon>
        <taxon>Streptomycetaceae</taxon>
        <taxon>Streptomyces</taxon>
    </lineage>
</organism>
<dbReference type="PANTHER" id="PTHR43884">
    <property type="entry name" value="ACYL-COA DEHYDROGENASE"/>
    <property type="match status" value="1"/>
</dbReference>
<dbReference type="InterPro" id="IPR036250">
    <property type="entry name" value="AcylCo_DH-like_C"/>
</dbReference>
<dbReference type="EMBL" id="JAAVJB010000042">
    <property type="protein sequence ID" value="NJP66260.1"/>
    <property type="molecule type" value="Genomic_DNA"/>
</dbReference>
<proteinExistence type="predicted"/>
<dbReference type="InterPro" id="IPR013786">
    <property type="entry name" value="AcylCoA_DH/ox_N"/>
</dbReference>
<keyword evidence="5" id="KW-1185">Reference proteome</keyword>
<dbReference type="PANTHER" id="PTHR43884:SF12">
    <property type="entry name" value="ISOVALERYL-COA DEHYDROGENASE, MITOCHONDRIAL-RELATED"/>
    <property type="match status" value="1"/>
</dbReference>
<dbReference type="Gene3D" id="2.40.110.10">
    <property type="entry name" value="Butyryl-CoA Dehydrogenase, subunit A, domain 2"/>
    <property type="match status" value="1"/>
</dbReference>
<evidence type="ECO:0000313" key="4">
    <source>
        <dbReference type="EMBL" id="NJP66260.1"/>
    </source>
</evidence>
<dbReference type="Pfam" id="PF08028">
    <property type="entry name" value="Acyl-CoA_dh_2"/>
    <property type="match status" value="1"/>
</dbReference>
<keyword evidence="1" id="KW-0560">Oxidoreductase</keyword>
<dbReference type="InterPro" id="IPR013107">
    <property type="entry name" value="Acyl-CoA_DH_C"/>
</dbReference>
<dbReference type="SUPFAM" id="SSF56645">
    <property type="entry name" value="Acyl-CoA dehydrogenase NM domain-like"/>
    <property type="match status" value="1"/>
</dbReference>
<dbReference type="PIRSF" id="PIRSF016578">
    <property type="entry name" value="HsaA"/>
    <property type="match status" value="1"/>
</dbReference>
<evidence type="ECO:0000259" key="3">
    <source>
        <dbReference type="Pfam" id="PF08028"/>
    </source>
</evidence>
<evidence type="ECO:0000256" key="1">
    <source>
        <dbReference type="ARBA" id="ARBA00023002"/>
    </source>
</evidence>
<dbReference type="InterPro" id="IPR037069">
    <property type="entry name" value="AcylCoA_DH/ox_N_sf"/>
</dbReference>
<gene>
    <name evidence="4" type="ORF">HCJ92_08135</name>
</gene>
<dbReference type="InterPro" id="IPR046373">
    <property type="entry name" value="Acyl-CoA_Oxase/DH_mid-dom_sf"/>
</dbReference>
<feature type="domain" description="Acyl-CoA dehydrogenase C-terminal" evidence="3">
    <location>
        <begin position="254"/>
        <end position="385"/>
    </location>
</feature>
<comment type="caution">
    <text evidence="4">The sequence shown here is derived from an EMBL/GenBank/DDBJ whole genome shotgun (WGS) entry which is preliminary data.</text>
</comment>
<dbReference type="SUPFAM" id="SSF47203">
    <property type="entry name" value="Acyl-CoA dehydrogenase C-terminal domain-like"/>
    <property type="match status" value="1"/>
</dbReference>
<sequence>MTTPPPATAPPDAVPTSDELVARARDIARGLVARQQETEDRGYYAADTHEEFRAAGFYRILVPRRYGGHGNGPAVFLRVATELARGCPSTAWMYLFGAVHASAVGTLLGEEAQAEIFADGDFICPATVAPAGSARRTPSGWRVDGTWAYCSGAPYATHFLGHTLVPGPEPEGPPVPLLFIAPSRTFERLDDWDAQLGLRGSGSHSIRLTDAPVPDRYTLGGHLAQLAVTDGTPGRTLHGPLYGGGPLSLMLLELGALAVGMAQGALDAYEELARARTTSFPPVVPRTADPDYQLRFGEATGMIATAAAAMDDAARQWEAMCVEGAAAFTRERELRLALISRYAVQLAWRAVEDRLVPTAGSSAMRRGERLERVWRDMSTLHSHLGNGVFLATHANRELARAHFGVAD</sequence>
<name>A0ABX1APQ7_9ACTN</name>
<dbReference type="Gene3D" id="1.10.540.10">
    <property type="entry name" value="Acyl-CoA dehydrogenase/oxidase, N-terminal domain"/>
    <property type="match status" value="1"/>
</dbReference>
<dbReference type="Pfam" id="PF02771">
    <property type="entry name" value="Acyl-CoA_dh_N"/>
    <property type="match status" value="1"/>
</dbReference>